<dbReference type="EMBL" id="FN563149">
    <property type="protein sequence ID" value="CBH46579.1"/>
    <property type="molecule type" value="Genomic_DNA"/>
</dbReference>
<feature type="transmembrane region" description="Helical" evidence="1">
    <location>
        <begin position="65"/>
        <end position="88"/>
    </location>
</feature>
<proteinExistence type="predicted"/>
<dbReference type="RefSeq" id="WP_005515982.1">
    <property type="nucleotide sequence ID" value="NC_014659.1"/>
</dbReference>
<sequence>MSHSTSTESTVRVTRTAVNWKRLWAGGVATAIVAALAGVVGVLAVRGPIDTPVISPPHTPWDSQVTTVAVYAAIAALIATGLLHLLLISTPRASTFFTWIGILATAAFALWPFSVDATTKSQIASGAIYLVVGIAIVSLLSGVAASAQSTFTARP</sequence>
<dbReference type="AlphaFoldDB" id="A0A3S5Y208"/>
<evidence type="ECO:0000313" key="3">
    <source>
        <dbReference type="Proteomes" id="UP000006892"/>
    </source>
</evidence>
<reference evidence="2" key="1">
    <citation type="journal article" date="2010" name="PLoS Genet.">
        <title>The genome of a pathogenic rhodococcus: cooptive virulence underpinned by key gene acquisitions.</title>
        <authorList>
            <person name="Letek M."/>
            <person name="Gonzalez P."/>
            <person name="Macarthur I."/>
            <person name="Rodriguez H."/>
            <person name="Freeman T.C."/>
            <person name="Valero-Rello A."/>
            <person name="Blanco M."/>
            <person name="Buckley T."/>
            <person name="Cherevach I."/>
            <person name="Fahey R."/>
            <person name="Hapeshi A."/>
            <person name="Holdstock J."/>
            <person name="Leadon D."/>
            <person name="Navas J."/>
            <person name="Ocampo A."/>
            <person name="Quail M.A."/>
            <person name="Sanders M."/>
            <person name="Scortti M.M."/>
            <person name="Prescott J.F."/>
            <person name="Fogarty U."/>
            <person name="Meijer W.G."/>
            <person name="Parkhill J."/>
            <person name="Bentley S.D."/>
            <person name="Vazquez-Boland J.A."/>
        </authorList>
    </citation>
    <scope>NUCLEOTIDE SEQUENCE [LARGE SCALE GENOMIC DNA]</scope>
    <source>
        <strain evidence="2 3">103S</strain>
    </source>
</reference>
<feature type="transmembrane region" description="Helical" evidence="1">
    <location>
        <begin position="23"/>
        <end position="45"/>
    </location>
</feature>
<dbReference type="Proteomes" id="UP001154400">
    <property type="component" value="Chromosome"/>
</dbReference>
<keyword evidence="1" id="KW-0472">Membrane</keyword>
<dbReference type="KEGG" id="req:REQ_04470"/>
<keyword evidence="1" id="KW-0812">Transmembrane</keyword>
<feature type="transmembrane region" description="Helical" evidence="1">
    <location>
        <begin position="95"/>
        <end position="114"/>
    </location>
</feature>
<evidence type="ECO:0000256" key="1">
    <source>
        <dbReference type="SAM" id="Phobius"/>
    </source>
</evidence>
<gene>
    <name evidence="2" type="ordered locus">REQ_04470</name>
</gene>
<name>A0A3S5Y208_RHOH1</name>
<organism evidence="2">
    <name type="scientific">Rhodococcus hoagii (strain 103S)</name>
    <name type="common">Rhodococcus equi</name>
    <dbReference type="NCBI Taxonomy" id="685727"/>
    <lineage>
        <taxon>Bacteria</taxon>
        <taxon>Bacillati</taxon>
        <taxon>Actinomycetota</taxon>
        <taxon>Actinomycetes</taxon>
        <taxon>Mycobacteriales</taxon>
        <taxon>Nocardiaceae</taxon>
        <taxon>Prescottella</taxon>
    </lineage>
</organism>
<dbReference type="InterPro" id="IPR045713">
    <property type="entry name" value="DUF6069"/>
</dbReference>
<feature type="transmembrane region" description="Helical" evidence="1">
    <location>
        <begin position="126"/>
        <end position="147"/>
    </location>
</feature>
<keyword evidence="1" id="KW-1133">Transmembrane helix</keyword>
<protein>
    <submittedName>
        <fullName evidence="2">Integral membrane protein</fullName>
    </submittedName>
</protein>
<accession>A0A3S5Y208</accession>
<evidence type="ECO:0000313" key="2">
    <source>
        <dbReference type="EMBL" id="CBH46579.1"/>
    </source>
</evidence>
<dbReference type="Pfam" id="PF19545">
    <property type="entry name" value="DUF6069"/>
    <property type="match status" value="1"/>
</dbReference>